<comment type="caution">
    <text evidence="6">The sequence shown here is derived from an EMBL/GenBank/DDBJ whole genome shotgun (WGS) entry which is preliminary data.</text>
</comment>
<dbReference type="PANTHER" id="PTHR43712">
    <property type="entry name" value="PUTATIVE (AFU_ORTHOLOGUE AFUA_4G14580)-RELATED"/>
    <property type="match status" value="1"/>
</dbReference>
<dbReference type="SUPFAM" id="SSF46785">
    <property type="entry name" value="Winged helix' DNA-binding domain"/>
    <property type="match status" value="1"/>
</dbReference>
<feature type="compositionally biased region" description="Polar residues" evidence="4">
    <location>
        <begin position="254"/>
        <end position="264"/>
    </location>
</feature>
<feature type="region of interest" description="Disordered" evidence="4">
    <location>
        <begin position="1057"/>
        <end position="1095"/>
    </location>
</feature>
<accession>A0ABR3JVE9</accession>
<feature type="compositionally biased region" description="Pro residues" evidence="4">
    <location>
        <begin position="41"/>
        <end position="51"/>
    </location>
</feature>
<dbReference type="InterPro" id="IPR036390">
    <property type="entry name" value="WH_DNA-bd_sf"/>
</dbReference>
<dbReference type="Proteomes" id="UP001556367">
    <property type="component" value="Unassembled WGS sequence"/>
</dbReference>
<evidence type="ECO:0000313" key="6">
    <source>
        <dbReference type="EMBL" id="KAL0959228.1"/>
    </source>
</evidence>
<feature type="region of interest" description="Disordered" evidence="4">
    <location>
        <begin position="1120"/>
        <end position="1213"/>
    </location>
</feature>
<evidence type="ECO:0000256" key="4">
    <source>
        <dbReference type="SAM" id="MobiDB-lite"/>
    </source>
</evidence>
<gene>
    <name evidence="6" type="ORF">HGRIS_014504</name>
</gene>
<feature type="region of interest" description="Disordered" evidence="4">
    <location>
        <begin position="599"/>
        <end position="654"/>
    </location>
</feature>
<feature type="compositionally biased region" description="Pro residues" evidence="4">
    <location>
        <begin position="179"/>
        <end position="196"/>
    </location>
</feature>
<feature type="compositionally biased region" description="Polar residues" evidence="4">
    <location>
        <begin position="498"/>
        <end position="517"/>
    </location>
</feature>
<feature type="region of interest" description="Disordered" evidence="4">
    <location>
        <begin position="142"/>
        <end position="317"/>
    </location>
</feature>
<dbReference type="EMBL" id="JASNQZ010000003">
    <property type="protein sequence ID" value="KAL0959228.1"/>
    <property type="molecule type" value="Genomic_DNA"/>
</dbReference>
<protein>
    <recommendedName>
        <fullName evidence="5">O-methyltransferase C-terminal domain-containing protein</fullName>
    </recommendedName>
</protein>
<feature type="region of interest" description="Disordered" evidence="4">
    <location>
        <begin position="833"/>
        <end position="861"/>
    </location>
</feature>
<feature type="region of interest" description="Disordered" evidence="4">
    <location>
        <begin position="489"/>
        <end position="517"/>
    </location>
</feature>
<dbReference type="SUPFAM" id="SSF53335">
    <property type="entry name" value="S-adenosyl-L-methionine-dependent methyltransferases"/>
    <property type="match status" value="1"/>
</dbReference>
<feature type="compositionally biased region" description="Polar residues" evidence="4">
    <location>
        <begin position="628"/>
        <end position="637"/>
    </location>
</feature>
<feature type="compositionally biased region" description="Polar residues" evidence="4">
    <location>
        <begin position="1152"/>
        <end position="1174"/>
    </location>
</feature>
<feature type="compositionally biased region" description="Polar residues" evidence="4">
    <location>
        <begin position="64"/>
        <end position="74"/>
    </location>
</feature>
<dbReference type="PANTHER" id="PTHR43712:SF2">
    <property type="entry name" value="O-METHYLTRANSFERASE CICE"/>
    <property type="match status" value="1"/>
</dbReference>
<evidence type="ECO:0000256" key="2">
    <source>
        <dbReference type="ARBA" id="ARBA00022679"/>
    </source>
</evidence>
<feature type="compositionally biased region" description="Polar residues" evidence="4">
    <location>
        <begin position="839"/>
        <end position="854"/>
    </location>
</feature>
<feature type="compositionally biased region" description="Basic and acidic residues" evidence="4">
    <location>
        <begin position="274"/>
        <end position="284"/>
    </location>
</feature>
<evidence type="ECO:0000256" key="3">
    <source>
        <dbReference type="ARBA" id="ARBA00022691"/>
    </source>
</evidence>
<evidence type="ECO:0000313" key="7">
    <source>
        <dbReference type="Proteomes" id="UP001556367"/>
    </source>
</evidence>
<keyword evidence="1" id="KW-0489">Methyltransferase</keyword>
<proteinExistence type="predicted"/>
<name>A0ABR3JVE9_9AGAR</name>
<dbReference type="InterPro" id="IPR036388">
    <property type="entry name" value="WH-like_DNA-bd_sf"/>
</dbReference>
<feature type="compositionally biased region" description="Basic and acidic residues" evidence="4">
    <location>
        <begin position="154"/>
        <end position="177"/>
    </location>
</feature>
<evidence type="ECO:0000256" key="1">
    <source>
        <dbReference type="ARBA" id="ARBA00022603"/>
    </source>
</evidence>
<sequence length="1300" mass="138376">MTFADLRALHELIGKALQEIEDVYVEQSSVQASPESHDSPSPTPTPSPLTPSSPCHPVYPFPTSLASFSNSRGDTPSDLHSIIEASPERRGAGLRENGAQYLSASHASEGGGRRSVNGEGSGLGAPILLKSRKSTVNLGAAFSLGNRTGSGGHGYDRVVERSETATRGAEAPHRDDYASPPPSPSIQESPPVPTTPGTPTTRMPKPSIQRTPKSLRPSKSLALLSQTRPYQQADYVSAGVASKPPRAQLLTPPAQAQDSTMSDPSTPPEWSRLQSHDATSDSDRPYCSSPPARYGTEATTPARHTRHPFSPKSPLESVFTFPSARSRSTPATPDEISNASIHVQNLEFPSLDAVYDPNSPAEILNATHPTVMAAISRIVAAAGQMAASVQTPFMTICDAVMGYNLASCMRVFEASHTAEMLRDAGPSGKHVRDLAKRCSIDPNKLAHILRLLATHHIIREVTPDVFALNRISSLVDSGKEVDCLLGKSKDSDIPAEQGHNSEPRVTQSEASQGRTGHFSQMEFPEKKYENTNGIAAFVGMCTDELFKSSAYMTEAYLFSQETKFSREPVHAPFNFAFGTANGFFSWLEEEDTGVATPREELGAETGPGSRTASMIAGGKGKGAHIHRSNLTTPAATSNERRPLQHIPSNSEDLRELNRRHAANRFRLERFGKAMVGTGSWEAPGAVLNGFGWGSLPPGSTIVDVGGGIGSTSMLLAQAFSAGPDDGGDLRMKFIIQDRPVVVEMGEKAWRARCPELLDSGTAQFQVHDFFTPQPIRDAAVFLLRVILHDWPDAYARSILSRLREAATNDTKLIIADFVLPLACADDFGIRPNDIEGTRQTDSTGASYNQSSSSPGEARHWDGVDADQITDNLIMGVEGARRTLAPAPLLANLGKASANAYWMDLTMQVTFNSQERTLREIVALALSAGWKVVKVTHAAGSLFGHIVAVPVPFPSHRRAEAGHGSVLPGPVGGTTTPKNDGGDLGASAAGSGRAIPVPQQGPTEGDAVGIGSRCGTPTFGSRLVLPSIEDTLSRFGGRAARGKSLGVAFGRSIPRPIGGKSMSHYSTSAVPPHSPLAGPSTKVKHRPSPLSFPPPIASLKALTSRIPPSPSISRRSSFANMQRYAQSQSQAPSPVHENMTSPRQTPPIVPRPRSSTLTSRQSTPIGRQTPSSPTVHRQAPPVPPVPALPRLPPTLPVPMRHPLPASPNTSRNAHPTITRRLSQATLVQGGQRKRATSIISGNIGNTSSNIGGIVGFPKHEHDGEEDVHAINQARTSFAPSPGVVLAAAAQIESGKLKQPSS</sequence>
<dbReference type="InterPro" id="IPR001077">
    <property type="entry name" value="COMT_C"/>
</dbReference>
<keyword evidence="2" id="KW-0808">Transferase</keyword>
<feature type="domain" description="O-methyltransferase C-terminal" evidence="5">
    <location>
        <begin position="699"/>
        <end position="821"/>
    </location>
</feature>
<feature type="compositionally biased region" description="Low complexity" evidence="4">
    <location>
        <begin position="197"/>
        <end position="206"/>
    </location>
</feature>
<dbReference type="InterPro" id="IPR029063">
    <property type="entry name" value="SAM-dependent_MTases_sf"/>
</dbReference>
<feature type="compositionally biased region" description="Pro residues" evidence="4">
    <location>
        <begin position="1179"/>
        <end position="1204"/>
    </location>
</feature>
<dbReference type="Pfam" id="PF00891">
    <property type="entry name" value="Methyltransf_2"/>
    <property type="match status" value="1"/>
</dbReference>
<evidence type="ECO:0000259" key="5">
    <source>
        <dbReference type="Pfam" id="PF00891"/>
    </source>
</evidence>
<feature type="region of interest" description="Disordered" evidence="4">
    <location>
        <begin position="959"/>
        <end position="986"/>
    </location>
</feature>
<dbReference type="Gene3D" id="1.10.10.10">
    <property type="entry name" value="Winged helix-like DNA-binding domain superfamily/Winged helix DNA-binding domain"/>
    <property type="match status" value="1"/>
</dbReference>
<keyword evidence="7" id="KW-1185">Reference proteome</keyword>
<feature type="compositionally biased region" description="Polar residues" evidence="4">
    <location>
        <begin position="1120"/>
        <end position="1142"/>
    </location>
</feature>
<keyword evidence="3" id="KW-0949">S-adenosyl-L-methionine</keyword>
<organism evidence="6 7">
    <name type="scientific">Hohenbuehelia grisea</name>
    <dbReference type="NCBI Taxonomy" id="104357"/>
    <lineage>
        <taxon>Eukaryota</taxon>
        <taxon>Fungi</taxon>
        <taxon>Dikarya</taxon>
        <taxon>Basidiomycota</taxon>
        <taxon>Agaricomycotina</taxon>
        <taxon>Agaricomycetes</taxon>
        <taxon>Agaricomycetidae</taxon>
        <taxon>Agaricales</taxon>
        <taxon>Pleurotineae</taxon>
        <taxon>Pleurotaceae</taxon>
        <taxon>Hohenbuehelia</taxon>
    </lineage>
</organism>
<reference evidence="7" key="1">
    <citation type="submission" date="2024-06" db="EMBL/GenBank/DDBJ databases">
        <title>Multi-omics analyses provide insights into the biosynthesis of the anticancer antibiotic pleurotin in Hohenbuehelia grisea.</title>
        <authorList>
            <person name="Weaver J.A."/>
            <person name="Alberti F."/>
        </authorList>
    </citation>
    <scope>NUCLEOTIDE SEQUENCE [LARGE SCALE GENOMIC DNA]</scope>
    <source>
        <strain evidence="7">T-177</strain>
    </source>
</reference>
<dbReference type="Gene3D" id="3.40.50.150">
    <property type="entry name" value="Vaccinia Virus protein VP39"/>
    <property type="match status" value="1"/>
</dbReference>
<feature type="region of interest" description="Disordered" evidence="4">
    <location>
        <begin position="26"/>
        <end position="125"/>
    </location>
</feature>